<dbReference type="Proteomes" id="UP000625210">
    <property type="component" value="Unassembled WGS sequence"/>
</dbReference>
<evidence type="ECO:0000313" key="2">
    <source>
        <dbReference type="EMBL" id="GGE21741.1"/>
    </source>
</evidence>
<dbReference type="RefSeq" id="WP_188648202.1">
    <property type="nucleotide sequence ID" value="NZ_BMHQ01000008.1"/>
</dbReference>
<gene>
    <name evidence="2" type="ORF">GCM10011571_24800</name>
</gene>
<dbReference type="Gene3D" id="2.40.380.10">
    <property type="entry name" value="FomD-like"/>
    <property type="match status" value="1"/>
</dbReference>
<dbReference type="PANTHER" id="PTHR41271">
    <property type="entry name" value="DUF402 DOMAIN-CONTAINING PROTEIN"/>
    <property type="match status" value="1"/>
</dbReference>
<sequence>MDVTIKKIKFTTINKTYTEKVRDWRGRHCFATQYPNPDGKRIFLTYYFVKKGYTISKVFHRSGEFMYYYCDVMEMRQTGRMRYVMVDLLLDMIVYPDGRYHLIDVDEFAVAIEKGQLKKRQQVHSLKTLHKMIRMQTERSFIPKYIHEARMFPLSDGSNKRK</sequence>
<name>A0A8J2VI99_9BACL</name>
<dbReference type="SUPFAM" id="SSF159234">
    <property type="entry name" value="FomD-like"/>
    <property type="match status" value="1"/>
</dbReference>
<dbReference type="EMBL" id="BMHQ01000008">
    <property type="protein sequence ID" value="GGE21741.1"/>
    <property type="molecule type" value="Genomic_DNA"/>
</dbReference>
<dbReference type="InterPro" id="IPR035930">
    <property type="entry name" value="FomD-like_sf"/>
</dbReference>
<dbReference type="PANTHER" id="PTHR41271:SF1">
    <property type="entry name" value="DUF402 DOMAIN-CONTAINING PROTEIN"/>
    <property type="match status" value="1"/>
</dbReference>
<protein>
    <recommendedName>
        <fullName evidence="1">DUF402 domain-containing protein</fullName>
    </recommendedName>
</protein>
<feature type="domain" description="DUF402" evidence="1">
    <location>
        <begin position="10"/>
        <end position="138"/>
    </location>
</feature>
<organism evidence="2 3">
    <name type="scientific">Marinithermofilum abyssi</name>
    <dbReference type="NCBI Taxonomy" id="1571185"/>
    <lineage>
        <taxon>Bacteria</taxon>
        <taxon>Bacillati</taxon>
        <taxon>Bacillota</taxon>
        <taxon>Bacilli</taxon>
        <taxon>Bacillales</taxon>
        <taxon>Thermoactinomycetaceae</taxon>
        <taxon>Marinithermofilum</taxon>
    </lineage>
</organism>
<reference evidence="2" key="2">
    <citation type="submission" date="2020-09" db="EMBL/GenBank/DDBJ databases">
        <authorList>
            <person name="Sun Q."/>
            <person name="Zhou Y."/>
        </authorList>
    </citation>
    <scope>NUCLEOTIDE SEQUENCE</scope>
    <source>
        <strain evidence="2">CGMCC 1.15179</strain>
    </source>
</reference>
<reference evidence="2" key="1">
    <citation type="journal article" date="2014" name="Int. J. Syst. Evol. Microbiol.">
        <title>Complete genome sequence of Corynebacterium casei LMG S-19264T (=DSM 44701T), isolated from a smear-ripened cheese.</title>
        <authorList>
            <consortium name="US DOE Joint Genome Institute (JGI-PGF)"/>
            <person name="Walter F."/>
            <person name="Albersmeier A."/>
            <person name="Kalinowski J."/>
            <person name="Ruckert C."/>
        </authorList>
    </citation>
    <scope>NUCLEOTIDE SEQUENCE</scope>
    <source>
        <strain evidence="2">CGMCC 1.15179</strain>
    </source>
</reference>
<keyword evidence="3" id="KW-1185">Reference proteome</keyword>
<evidence type="ECO:0000313" key="3">
    <source>
        <dbReference type="Proteomes" id="UP000625210"/>
    </source>
</evidence>
<dbReference type="AlphaFoldDB" id="A0A8J2VI99"/>
<evidence type="ECO:0000259" key="1">
    <source>
        <dbReference type="Pfam" id="PF04167"/>
    </source>
</evidence>
<comment type="caution">
    <text evidence="2">The sequence shown here is derived from an EMBL/GenBank/DDBJ whole genome shotgun (WGS) entry which is preliminary data.</text>
</comment>
<accession>A0A8J2VI99</accession>
<dbReference type="InterPro" id="IPR007295">
    <property type="entry name" value="DUF402"/>
</dbReference>
<dbReference type="Pfam" id="PF04167">
    <property type="entry name" value="DUF402"/>
    <property type="match status" value="1"/>
</dbReference>
<proteinExistence type="predicted"/>